<dbReference type="OrthoDB" id="9790442at2"/>
<dbReference type="InterPro" id="IPR001789">
    <property type="entry name" value="Sig_transdc_resp-reg_receiver"/>
</dbReference>
<sequence>MEEANKKILLVEDDPNFGAVLKDYLLINDFDVTLAKNGMEGFEKFKKDNFDLCILDVMMPYKDGYTLAREIREKNKEVPIIFLTAKSMKEDVLKGYKVGADDYLNKPFDSEVLLMKIKAIIQRKASETKTDNSKFEFEIGKFHLNSKLRFLTYGEEEPIKLSPKENELLKMLALHENDLMPRELALTKIWRDDNYFTSRSMDVYIAKLRKYLKQDEEVEILNIHGEGFRLVVKNKVAEENN</sequence>
<keyword evidence="2" id="KW-0902">Two-component regulatory system</keyword>
<accession>A0A0M8MC25</accession>
<evidence type="ECO:0000256" key="3">
    <source>
        <dbReference type="ARBA" id="ARBA00023015"/>
    </source>
</evidence>
<dbReference type="CDD" id="cd17574">
    <property type="entry name" value="REC_OmpR"/>
    <property type="match status" value="1"/>
</dbReference>
<dbReference type="Pfam" id="PF00072">
    <property type="entry name" value="Response_reg"/>
    <property type="match status" value="1"/>
</dbReference>
<evidence type="ECO:0000313" key="11">
    <source>
        <dbReference type="Proteomes" id="UP000037755"/>
    </source>
</evidence>
<evidence type="ECO:0000256" key="4">
    <source>
        <dbReference type="ARBA" id="ARBA00023125"/>
    </source>
</evidence>
<keyword evidence="5" id="KW-0804">Transcription</keyword>
<keyword evidence="11" id="KW-1185">Reference proteome</keyword>
<dbReference type="SMART" id="SM00448">
    <property type="entry name" value="REC"/>
    <property type="match status" value="1"/>
</dbReference>
<keyword evidence="4 7" id="KW-0238">DNA-binding</keyword>
<dbReference type="PROSITE" id="PS50110">
    <property type="entry name" value="RESPONSE_REGULATORY"/>
    <property type="match status" value="1"/>
</dbReference>
<dbReference type="Pfam" id="PF00486">
    <property type="entry name" value="Trans_reg_C"/>
    <property type="match status" value="1"/>
</dbReference>
<dbReference type="Proteomes" id="UP000037755">
    <property type="component" value="Unassembled WGS sequence"/>
</dbReference>
<dbReference type="PANTHER" id="PTHR48111:SF40">
    <property type="entry name" value="PHOSPHATE REGULON TRANSCRIPTIONAL REGULATORY PROTEIN PHOB"/>
    <property type="match status" value="1"/>
</dbReference>
<dbReference type="FunFam" id="3.40.50.2300:FF:000001">
    <property type="entry name" value="DNA-binding response regulator PhoB"/>
    <property type="match status" value="1"/>
</dbReference>
<evidence type="ECO:0000259" key="8">
    <source>
        <dbReference type="PROSITE" id="PS50110"/>
    </source>
</evidence>
<evidence type="ECO:0000313" key="10">
    <source>
        <dbReference type="EMBL" id="KOS08053.1"/>
    </source>
</evidence>
<evidence type="ECO:0000256" key="5">
    <source>
        <dbReference type="ARBA" id="ARBA00023163"/>
    </source>
</evidence>
<dbReference type="STRING" id="1202724.AM493_19850"/>
<keyword evidence="1 6" id="KW-0597">Phosphoprotein</keyword>
<dbReference type="AlphaFoldDB" id="A0A0M8MC25"/>
<dbReference type="InterPro" id="IPR001867">
    <property type="entry name" value="OmpR/PhoB-type_DNA-bd"/>
</dbReference>
<keyword evidence="3" id="KW-0805">Transcription regulation</keyword>
<feature type="domain" description="OmpR/PhoB-type" evidence="9">
    <location>
        <begin position="134"/>
        <end position="232"/>
    </location>
</feature>
<evidence type="ECO:0000256" key="1">
    <source>
        <dbReference type="ARBA" id="ARBA00022553"/>
    </source>
</evidence>
<dbReference type="RefSeq" id="WP_054409844.1">
    <property type="nucleotide sequence ID" value="NZ_FOYA01000010.1"/>
</dbReference>
<feature type="domain" description="Response regulatory" evidence="8">
    <location>
        <begin position="7"/>
        <end position="121"/>
    </location>
</feature>
<dbReference type="CDD" id="cd00383">
    <property type="entry name" value="trans_reg_C"/>
    <property type="match status" value="1"/>
</dbReference>
<dbReference type="GO" id="GO:0000156">
    <property type="term" value="F:phosphorelay response regulator activity"/>
    <property type="evidence" value="ECO:0007669"/>
    <property type="project" value="TreeGrafter"/>
</dbReference>
<dbReference type="SUPFAM" id="SSF46894">
    <property type="entry name" value="C-terminal effector domain of the bipartite response regulators"/>
    <property type="match status" value="1"/>
</dbReference>
<evidence type="ECO:0000256" key="2">
    <source>
        <dbReference type="ARBA" id="ARBA00023012"/>
    </source>
</evidence>
<dbReference type="InterPro" id="IPR036388">
    <property type="entry name" value="WH-like_DNA-bd_sf"/>
</dbReference>
<evidence type="ECO:0000259" key="9">
    <source>
        <dbReference type="PROSITE" id="PS51755"/>
    </source>
</evidence>
<name>A0A0M8MC25_9FLAO</name>
<dbReference type="GO" id="GO:0006355">
    <property type="term" value="P:regulation of DNA-templated transcription"/>
    <property type="evidence" value="ECO:0007669"/>
    <property type="project" value="InterPro"/>
</dbReference>
<comment type="caution">
    <text evidence="10">The sequence shown here is derived from an EMBL/GenBank/DDBJ whole genome shotgun (WGS) entry which is preliminary data.</text>
</comment>
<dbReference type="GO" id="GO:0000976">
    <property type="term" value="F:transcription cis-regulatory region binding"/>
    <property type="evidence" value="ECO:0007669"/>
    <property type="project" value="TreeGrafter"/>
</dbReference>
<dbReference type="InterPro" id="IPR011006">
    <property type="entry name" value="CheY-like_superfamily"/>
</dbReference>
<dbReference type="PANTHER" id="PTHR48111">
    <property type="entry name" value="REGULATOR OF RPOS"/>
    <property type="match status" value="1"/>
</dbReference>
<dbReference type="EMBL" id="LIYD01000005">
    <property type="protein sequence ID" value="KOS08053.1"/>
    <property type="molecule type" value="Genomic_DNA"/>
</dbReference>
<evidence type="ECO:0000256" key="7">
    <source>
        <dbReference type="PROSITE-ProRule" id="PRU01091"/>
    </source>
</evidence>
<dbReference type="Gene3D" id="1.10.10.10">
    <property type="entry name" value="Winged helix-like DNA-binding domain superfamily/Winged helix DNA-binding domain"/>
    <property type="match status" value="1"/>
</dbReference>
<feature type="modified residue" description="4-aspartylphosphate" evidence="6">
    <location>
        <position position="56"/>
    </location>
</feature>
<dbReference type="SUPFAM" id="SSF52172">
    <property type="entry name" value="CheY-like"/>
    <property type="match status" value="1"/>
</dbReference>
<dbReference type="SMART" id="SM00862">
    <property type="entry name" value="Trans_reg_C"/>
    <property type="match status" value="1"/>
</dbReference>
<protein>
    <submittedName>
        <fullName evidence="10">Transcriptional regulator</fullName>
    </submittedName>
</protein>
<gene>
    <name evidence="10" type="ORF">AM493_19850</name>
</gene>
<organism evidence="10 11">
    <name type="scientific">Flavobacterium akiainvivens</name>
    <dbReference type="NCBI Taxonomy" id="1202724"/>
    <lineage>
        <taxon>Bacteria</taxon>
        <taxon>Pseudomonadati</taxon>
        <taxon>Bacteroidota</taxon>
        <taxon>Flavobacteriia</taxon>
        <taxon>Flavobacteriales</taxon>
        <taxon>Flavobacteriaceae</taxon>
        <taxon>Flavobacterium</taxon>
    </lineage>
</organism>
<dbReference type="PROSITE" id="PS51755">
    <property type="entry name" value="OMPR_PHOB"/>
    <property type="match status" value="1"/>
</dbReference>
<dbReference type="GO" id="GO:0032993">
    <property type="term" value="C:protein-DNA complex"/>
    <property type="evidence" value="ECO:0007669"/>
    <property type="project" value="TreeGrafter"/>
</dbReference>
<evidence type="ECO:0000256" key="6">
    <source>
        <dbReference type="PROSITE-ProRule" id="PRU00169"/>
    </source>
</evidence>
<dbReference type="InterPro" id="IPR039420">
    <property type="entry name" value="WalR-like"/>
</dbReference>
<proteinExistence type="predicted"/>
<dbReference type="PATRIC" id="fig|1202724.3.peg.4111"/>
<feature type="DNA-binding region" description="OmpR/PhoB-type" evidence="7">
    <location>
        <begin position="134"/>
        <end position="232"/>
    </location>
</feature>
<reference evidence="10 11" key="1">
    <citation type="submission" date="2015-08" db="EMBL/GenBank/DDBJ databases">
        <title>Whole genome sequence of Flavobacterium akiainvivens IK-1T, from decaying Wikstroemia oahuensis, an endemic Hawaiian shrub.</title>
        <authorList>
            <person name="Wan X."/>
            <person name="Hou S."/>
            <person name="Saito J."/>
            <person name="Donachie S."/>
        </authorList>
    </citation>
    <scope>NUCLEOTIDE SEQUENCE [LARGE SCALE GENOMIC DNA]</scope>
    <source>
        <strain evidence="10 11">IK-1</strain>
    </source>
</reference>
<dbReference type="Gene3D" id="3.40.50.2300">
    <property type="match status" value="1"/>
</dbReference>
<dbReference type="InterPro" id="IPR016032">
    <property type="entry name" value="Sig_transdc_resp-reg_C-effctor"/>
</dbReference>